<dbReference type="GO" id="GO:0008168">
    <property type="term" value="F:methyltransferase activity"/>
    <property type="evidence" value="ECO:0007669"/>
    <property type="project" value="UniProtKB-KW"/>
</dbReference>
<evidence type="ECO:0000256" key="1">
    <source>
        <dbReference type="ARBA" id="ARBA00004127"/>
    </source>
</evidence>
<sequence length="222" mass="22778">MTTDRAGLVALVLYAIGCAATFGWRSYVHRRRTGSAGFRGISGPAGSAGWWGGVLFVVALVAGALGPALAAAGVLPARESTTVVRVVVGALLALVGFVLVLAAQGALGSSWRIGVDLSERTALVTDGWFSRVRNPVFSAMVVALAGIALVIPTVLTVAALVALVLAVQLQVRCVEEPYLRAVHGATYLRYAGTVGRFVPGLGRYPRAGTDSATASFTGGDVP</sequence>
<keyword evidence="6" id="KW-0808">Transferase</keyword>
<dbReference type="OrthoDB" id="941586at2"/>
<dbReference type="GO" id="GO:0032259">
    <property type="term" value="P:methylation"/>
    <property type="evidence" value="ECO:0007669"/>
    <property type="project" value="UniProtKB-KW"/>
</dbReference>
<accession>A0A1I0YY57</accession>
<dbReference type="RefSeq" id="WP_090033049.1">
    <property type="nucleotide sequence ID" value="NZ_BONM01000004.1"/>
</dbReference>
<evidence type="ECO:0000256" key="2">
    <source>
        <dbReference type="ARBA" id="ARBA00022692"/>
    </source>
</evidence>
<proteinExistence type="predicted"/>
<reference evidence="7" key="1">
    <citation type="submission" date="2016-10" db="EMBL/GenBank/DDBJ databases">
        <authorList>
            <person name="Varghese N."/>
            <person name="Submissions S."/>
        </authorList>
    </citation>
    <scope>NUCLEOTIDE SEQUENCE [LARGE SCALE GENOMIC DNA]</scope>
    <source>
        <strain evidence="7">CGMCC 4.6945</strain>
    </source>
</reference>
<evidence type="ECO:0000313" key="7">
    <source>
        <dbReference type="Proteomes" id="UP000199012"/>
    </source>
</evidence>
<keyword evidence="7" id="KW-1185">Reference proteome</keyword>
<keyword evidence="2 5" id="KW-0812">Transmembrane</keyword>
<dbReference type="Gene3D" id="1.20.120.1630">
    <property type="match status" value="1"/>
</dbReference>
<gene>
    <name evidence="6" type="ORF">SAMN05421867_10929</name>
</gene>
<dbReference type="STRING" id="988821.SAMN05421867_10929"/>
<protein>
    <submittedName>
        <fullName evidence="6">Protein-S-isoprenylcysteine O-methyltransferase Ste14</fullName>
    </submittedName>
</protein>
<feature type="transmembrane region" description="Helical" evidence="5">
    <location>
        <begin position="48"/>
        <end position="70"/>
    </location>
</feature>
<keyword evidence="4 5" id="KW-0472">Membrane</keyword>
<dbReference type="EMBL" id="FOKA01000009">
    <property type="protein sequence ID" value="SFB17987.1"/>
    <property type="molecule type" value="Genomic_DNA"/>
</dbReference>
<feature type="transmembrane region" description="Helical" evidence="5">
    <location>
        <begin position="82"/>
        <end position="103"/>
    </location>
</feature>
<evidence type="ECO:0000313" key="6">
    <source>
        <dbReference type="EMBL" id="SFB17987.1"/>
    </source>
</evidence>
<dbReference type="InterPro" id="IPR007318">
    <property type="entry name" value="Phopholipid_MeTrfase"/>
</dbReference>
<evidence type="ECO:0000256" key="5">
    <source>
        <dbReference type="SAM" id="Phobius"/>
    </source>
</evidence>
<comment type="subcellular location">
    <subcellularLocation>
        <location evidence="1">Endomembrane system</location>
        <topology evidence="1">Multi-pass membrane protein</topology>
    </subcellularLocation>
</comment>
<dbReference type="GO" id="GO:0012505">
    <property type="term" value="C:endomembrane system"/>
    <property type="evidence" value="ECO:0007669"/>
    <property type="project" value="UniProtKB-SubCell"/>
</dbReference>
<feature type="transmembrane region" description="Helical" evidence="5">
    <location>
        <begin position="6"/>
        <end position="27"/>
    </location>
</feature>
<keyword evidence="3 5" id="KW-1133">Transmembrane helix</keyword>
<dbReference type="PANTHER" id="PTHR43847">
    <property type="entry name" value="BLL3993 PROTEIN"/>
    <property type="match status" value="1"/>
</dbReference>
<name>A0A1I0YY57_9CELL</name>
<dbReference type="Pfam" id="PF04191">
    <property type="entry name" value="PEMT"/>
    <property type="match status" value="1"/>
</dbReference>
<evidence type="ECO:0000256" key="3">
    <source>
        <dbReference type="ARBA" id="ARBA00022989"/>
    </source>
</evidence>
<keyword evidence="6" id="KW-0489">Methyltransferase</keyword>
<dbReference type="Proteomes" id="UP000199012">
    <property type="component" value="Unassembled WGS sequence"/>
</dbReference>
<dbReference type="AlphaFoldDB" id="A0A1I0YY57"/>
<evidence type="ECO:0000256" key="4">
    <source>
        <dbReference type="ARBA" id="ARBA00023136"/>
    </source>
</evidence>
<organism evidence="6 7">
    <name type="scientific">Cellulomonas marina</name>
    <dbReference type="NCBI Taxonomy" id="988821"/>
    <lineage>
        <taxon>Bacteria</taxon>
        <taxon>Bacillati</taxon>
        <taxon>Actinomycetota</taxon>
        <taxon>Actinomycetes</taxon>
        <taxon>Micrococcales</taxon>
        <taxon>Cellulomonadaceae</taxon>
        <taxon>Cellulomonas</taxon>
    </lineage>
</organism>
<dbReference type="InterPro" id="IPR052527">
    <property type="entry name" value="Metal_cation-efflux_comp"/>
</dbReference>
<feature type="transmembrane region" description="Helical" evidence="5">
    <location>
        <begin position="141"/>
        <end position="167"/>
    </location>
</feature>
<dbReference type="PANTHER" id="PTHR43847:SF1">
    <property type="entry name" value="BLL3993 PROTEIN"/>
    <property type="match status" value="1"/>
</dbReference>